<reference evidence="6 7" key="1">
    <citation type="journal article" date="2021" name="Elife">
        <title>Chloroplast acquisition without the gene transfer in kleptoplastic sea slugs, Plakobranchus ocellatus.</title>
        <authorList>
            <person name="Maeda T."/>
            <person name="Takahashi S."/>
            <person name="Yoshida T."/>
            <person name="Shimamura S."/>
            <person name="Takaki Y."/>
            <person name="Nagai Y."/>
            <person name="Toyoda A."/>
            <person name="Suzuki Y."/>
            <person name="Arimoto A."/>
            <person name="Ishii H."/>
            <person name="Satoh N."/>
            <person name="Nishiyama T."/>
            <person name="Hasebe M."/>
            <person name="Maruyama T."/>
            <person name="Minagawa J."/>
            <person name="Obokata J."/>
            <person name="Shigenobu S."/>
        </authorList>
    </citation>
    <scope>NUCLEOTIDE SEQUENCE [LARGE SCALE GENOMIC DNA]</scope>
</reference>
<dbReference type="SUPFAM" id="SSF56112">
    <property type="entry name" value="Protein kinase-like (PK-like)"/>
    <property type="match status" value="1"/>
</dbReference>
<dbReference type="InterPro" id="IPR000719">
    <property type="entry name" value="Prot_kinase_dom"/>
</dbReference>
<evidence type="ECO:0000313" key="6">
    <source>
        <dbReference type="EMBL" id="GFO25490.1"/>
    </source>
</evidence>
<dbReference type="PROSITE" id="PS50011">
    <property type="entry name" value="PROTEIN_KINASE_DOM"/>
    <property type="match status" value="1"/>
</dbReference>
<dbReference type="InterPro" id="IPR011009">
    <property type="entry name" value="Kinase-like_dom_sf"/>
</dbReference>
<organism evidence="6 7">
    <name type="scientific">Plakobranchus ocellatus</name>
    <dbReference type="NCBI Taxonomy" id="259542"/>
    <lineage>
        <taxon>Eukaryota</taxon>
        <taxon>Metazoa</taxon>
        <taxon>Spiralia</taxon>
        <taxon>Lophotrochozoa</taxon>
        <taxon>Mollusca</taxon>
        <taxon>Gastropoda</taxon>
        <taxon>Heterobranchia</taxon>
        <taxon>Euthyneura</taxon>
        <taxon>Panpulmonata</taxon>
        <taxon>Sacoglossa</taxon>
        <taxon>Placobranchoidea</taxon>
        <taxon>Plakobranchidae</taxon>
        <taxon>Plakobranchus</taxon>
    </lineage>
</organism>
<gene>
    <name evidence="6" type="ORF">PoB_005199500</name>
</gene>
<dbReference type="PANTHER" id="PTHR11920:SF335">
    <property type="entry name" value="GUANYLATE CYCLASE"/>
    <property type="match status" value="1"/>
</dbReference>
<accession>A0AAV4C1J0</accession>
<keyword evidence="2" id="KW-0547">Nucleotide-binding</keyword>
<dbReference type="GO" id="GO:0007168">
    <property type="term" value="P:receptor guanylyl cyclase signaling pathway"/>
    <property type="evidence" value="ECO:0007669"/>
    <property type="project" value="TreeGrafter"/>
</dbReference>
<dbReference type="GO" id="GO:0005524">
    <property type="term" value="F:ATP binding"/>
    <property type="evidence" value="ECO:0007669"/>
    <property type="project" value="InterPro"/>
</dbReference>
<dbReference type="EMBL" id="BLXT01005762">
    <property type="protein sequence ID" value="GFO25490.1"/>
    <property type="molecule type" value="Genomic_DNA"/>
</dbReference>
<dbReference type="AlphaFoldDB" id="A0AAV4C1J0"/>
<evidence type="ECO:0000256" key="2">
    <source>
        <dbReference type="ARBA" id="ARBA00022741"/>
    </source>
</evidence>
<dbReference type="EC" id="4.6.1.2" evidence="1"/>
<dbReference type="GO" id="GO:0005886">
    <property type="term" value="C:plasma membrane"/>
    <property type="evidence" value="ECO:0007669"/>
    <property type="project" value="TreeGrafter"/>
</dbReference>
<keyword evidence="7" id="KW-1185">Reference proteome</keyword>
<dbReference type="InterPro" id="IPR050401">
    <property type="entry name" value="Cyclic_nucleotide_synthase"/>
</dbReference>
<dbReference type="GO" id="GO:0004016">
    <property type="term" value="F:adenylate cyclase activity"/>
    <property type="evidence" value="ECO:0007669"/>
    <property type="project" value="TreeGrafter"/>
</dbReference>
<dbReference type="GO" id="GO:0004672">
    <property type="term" value="F:protein kinase activity"/>
    <property type="evidence" value="ECO:0007669"/>
    <property type="project" value="InterPro"/>
</dbReference>
<sequence>MHRSSSQTSLMSVADLDIRQLFTHVAIYKGTVVAIRMVDKTHIELTRSVKKELKTLRELRHDNINAFIGACVEPPHICIITGYCSKGSLQVNGLSL</sequence>
<evidence type="ECO:0000256" key="1">
    <source>
        <dbReference type="ARBA" id="ARBA00012202"/>
    </source>
</evidence>
<dbReference type="GO" id="GO:0001653">
    <property type="term" value="F:peptide receptor activity"/>
    <property type="evidence" value="ECO:0007669"/>
    <property type="project" value="TreeGrafter"/>
</dbReference>
<dbReference type="PANTHER" id="PTHR11920">
    <property type="entry name" value="GUANYLYL CYCLASE"/>
    <property type="match status" value="1"/>
</dbReference>
<keyword evidence="3" id="KW-0456">Lyase</keyword>
<comment type="caution">
    <text evidence="6">The sequence shown here is derived from an EMBL/GenBank/DDBJ whole genome shotgun (WGS) entry which is preliminary data.</text>
</comment>
<name>A0AAV4C1J0_9GAST</name>
<dbReference type="Pfam" id="PF07714">
    <property type="entry name" value="PK_Tyr_Ser-Thr"/>
    <property type="match status" value="1"/>
</dbReference>
<feature type="domain" description="Protein kinase" evidence="5">
    <location>
        <begin position="1"/>
        <end position="96"/>
    </location>
</feature>
<evidence type="ECO:0000256" key="3">
    <source>
        <dbReference type="ARBA" id="ARBA00023239"/>
    </source>
</evidence>
<dbReference type="InterPro" id="IPR001245">
    <property type="entry name" value="Ser-Thr/Tyr_kinase_cat_dom"/>
</dbReference>
<dbReference type="GO" id="GO:0004383">
    <property type="term" value="F:guanylate cyclase activity"/>
    <property type="evidence" value="ECO:0007669"/>
    <property type="project" value="UniProtKB-EC"/>
</dbReference>
<keyword evidence="4" id="KW-0141">cGMP biosynthesis</keyword>
<dbReference type="Gene3D" id="3.30.200.20">
    <property type="entry name" value="Phosphorylase Kinase, domain 1"/>
    <property type="match status" value="1"/>
</dbReference>
<dbReference type="Proteomes" id="UP000735302">
    <property type="component" value="Unassembled WGS sequence"/>
</dbReference>
<proteinExistence type="predicted"/>
<evidence type="ECO:0000259" key="5">
    <source>
        <dbReference type="PROSITE" id="PS50011"/>
    </source>
</evidence>
<protein>
    <recommendedName>
        <fullName evidence="1">guanylate cyclase</fullName>
        <ecNumber evidence="1">4.6.1.2</ecNumber>
    </recommendedName>
</protein>
<evidence type="ECO:0000256" key="4">
    <source>
        <dbReference type="ARBA" id="ARBA00023293"/>
    </source>
</evidence>
<evidence type="ECO:0000313" key="7">
    <source>
        <dbReference type="Proteomes" id="UP000735302"/>
    </source>
</evidence>